<accession>A0AAD1X5X5</accession>
<evidence type="ECO:0000256" key="1">
    <source>
        <dbReference type="SAM" id="MobiDB-lite"/>
    </source>
</evidence>
<feature type="compositionally biased region" description="Basic and acidic residues" evidence="1">
    <location>
        <begin position="532"/>
        <end position="551"/>
    </location>
</feature>
<proteinExistence type="predicted"/>
<name>A0AAD1X5X5_EUPCR</name>
<comment type="caution">
    <text evidence="2">The sequence shown here is derived from an EMBL/GenBank/DDBJ whole genome shotgun (WGS) entry which is preliminary data.</text>
</comment>
<sequence length="576" mass="65973">MLQEHKSDLDHLKNLTDGHGAQLITISNNLPGIEKKLMSCQFEVGSLTSDLKSKAENADLRDLREFIENGYPTKEDLEAVSSRFINYTKINLTNSLKKELSDFSEDVKSHYLSEDNVKSLFKMLRDEIYENFSQKNNVKHEFEVLENQIPSIADDINKLKATTTKHLKEINGMAKEVECIDVALKRKCDLDAFDSFKMSIKNYTSASQMEDFTQEIETKVQEITEGQDTAVQEMHKLSSIINRFDEILNEKCSKITVEEVKASIADFITQKQKKDLQDEFQEKINTLNEHISTLESRIKKNNSDTMGTVENAIKLASAQLTHSILPLNSQRYCENEDFIESGLKSEYPTQLFEDQNKIHRNSTEIISPRLNQNSHSHKKSLDKVHSSKGLGTFGVDFTSRKDYRSKSNLRLLNQSDINSSFMVRNKRRSNNSTVHNFSILQSLTPNYAVLQSKEMKNPLNSTMGCIEDNSIYINRLHLDKSTKKKGPKHRYNKKDKINIKNLESKASKILKKNPKKLLKNPISISKIKIKTQKKDSDRDLSKISPSGEEKISQCSSDDDPMRVDSSQLPSILRKKY</sequence>
<dbReference type="Proteomes" id="UP001295684">
    <property type="component" value="Unassembled WGS sequence"/>
</dbReference>
<dbReference type="EMBL" id="CAMPGE010001211">
    <property type="protein sequence ID" value="CAI2359987.1"/>
    <property type="molecule type" value="Genomic_DNA"/>
</dbReference>
<keyword evidence="3" id="KW-1185">Reference proteome</keyword>
<evidence type="ECO:0000313" key="2">
    <source>
        <dbReference type="EMBL" id="CAI2359987.1"/>
    </source>
</evidence>
<feature type="region of interest" description="Disordered" evidence="1">
    <location>
        <begin position="529"/>
        <end position="576"/>
    </location>
</feature>
<gene>
    <name evidence="2" type="ORF">ECRASSUSDP1_LOCUS1282</name>
</gene>
<evidence type="ECO:0000313" key="3">
    <source>
        <dbReference type="Proteomes" id="UP001295684"/>
    </source>
</evidence>
<reference evidence="2" key="1">
    <citation type="submission" date="2023-07" db="EMBL/GenBank/DDBJ databases">
        <authorList>
            <consortium name="AG Swart"/>
            <person name="Singh M."/>
            <person name="Singh A."/>
            <person name="Seah K."/>
            <person name="Emmerich C."/>
        </authorList>
    </citation>
    <scope>NUCLEOTIDE SEQUENCE</scope>
    <source>
        <strain evidence="2">DP1</strain>
    </source>
</reference>
<protein>
    <submittedName>
        <fullName evidence="2">Uncharacterized protein</fullName>
    </submittedName>
</protein>
<dbReference type="AlphaFoldDB" id="A0AAD1X5X5"/>
<organism evidence="2 3">
    <name type="scientific">Euplotes crassus</name>
    <dbReference type="NCBI Taxonomy" id="5936"/>
    <lineage>
        <taxon>Eukaryota</taxon>
        <taxon>Sar</taxon>
        <taxon>Alveolata</taxon>
        <taxon>Ciliophora</taxon>
        <taxon>Intramacronucleata</taxon>
        <taxon>Spirotrichea</taxon>
        <taxon>Hypotrichia</taxon>
        <taxon>Euplotida</taxon>
        <taxon>Euplotidae</taxon>
        <taxon>Moneuplotes</taxon>
    </lineage>
</organism>